<feature type="domain" description="DUF4435" evidence="1">
    <location>
        <begin position="32"/>
        <end position="262"/>
    </location>
</feature>
<proteinExistence type="predicted"/>
<name>A0A5M8QK83_9BACT</name>
<reference evidence="2 4" key="1">
    <citation type="submission" date="2019-07" db="EMBL/GenBank/DDBJ databases">
        <authorList>
            <person name="Qu J.-H."/>
        </authorList>
    </citation>
    <scope>NUCLEOTIDE SEQUENCE [LARGE SCALE GENOMIC DNA]</scope>
    <source>
        <strain evidence="2 4">MDT1-10-3</strain>
    </source>
</reference>
<dbReference type="Proteomes" id="UP000323866">
    <property type="component" value="Unassembled WGS sequence"/>
</dbReference>
<evidence type="ECO:0000313" key="5">
    <source>
        <dbReference type="Proteomes" id="UP001570846"/>
    </source>
</evidence>
<accession>A0A5M8QK83</accession>
<keyword evidence="5" id="KW-1185">Reference proteome</keyword>
<reference evidence="3 5" key="3">
    <citation type="submission" date="2024-08" db="EMBL/GenBank/DDBJ databases">
        <authorList>
            <person name="Wei W."/>
        </authorList>
    </citation>
    <scope>NUCLEOTIDE SEQUENCE [LARGE SCALE GENOMIC DNA]</scope>
    <source>
        <strain evidence="3 5">XU2</strain>
    </source>
</reference>
<sequence length="312" mass="36615">MLIDELREESVSGVVAYAEFAESFNKNSTESMYCFFEGDDDYDYYRARIHSHAKQKIILDFNCGGKDYLLKAYSLIKDKPVYANATTAYFIDQDFDCYINNPDIYITPCYSIENFYSDVESFKSILKSRFKIPRDSNDMEICLQLYLNTIDKFHDKVLFLNSWLSCYADLRNQGVVNKRLFIEKKTKKLFDDIVHVNVEDVKDFTEFNNFLSLKALFDNNEDVKEEVFLKKVEQYKYVDKSKVFRGKFELRFLISFLKRLNELIGNKAKTICSKAYASTMPFNEPYLTLLSGFAITPPCLIDYLRRIDEPSN</sequence>
<evidence type="ECO:0000259" key="1">
    <source>
        <dbReference type="Pfam" id="PF14491"/>
    </source>
</evidence>
<evidence type="ECO:0000313" key="2">
    <source>
        <dbReference type="EMBL" id="KAA6434712.1"/>
    </source>
</evidence>
<dbReference type="AlphaFoldDB" id="A0A5M8QK83"/>
<dbReference type="EMBL" id="JBGOGF010000002">
    <property type="protein sequence ID" value="MFA1770643.1"/>
    <property type="molecule type" value="Genomic_DNA"/>
</dbReference>
<comment type="caution">
    <text evidence="2">The sequence shown here is derived from an EMBL/GenBank/DDBJ whole genome shotgun (WGS) entry which is preliminary data.</text>
</comment>
<evidence type="ECO:0000313" key="3">
    <source>
        <dbReference type="EMBL" id="MFA1770643.1"/>
    </source>
</evidence>
<dbReference type="EMBL" id="VKKZ01000020">
    <property type="protein sequence ID" value="KAA6434712.1"/>
    <property type="molecule type" value="Genomic_DNA"/>
</dbReference>
<gene>
    <name evidence="3" type="ORF">ACD591_05015</name>
    <name evidence="2" type="ORF">FOE74_11075</name>
</gene>
<evidence type="ECO:0000313" key="4">
    <source>
        <dbReference type="Proteomes" id="UP000323866"/>
    </source>
</evidence>
<dbReference type="InterPro" id="IPR029492">
    <property type="entry name" value="DUF4435"/>
</dbReference>
<dbReference type="RefSeq" id="WP_149098654.1">
    <property type="nucleotide sequence ID" value="NZ_BMMG01000003.1"/>
</dbReference>
<dbReference type="OrthoDB" id="2083140at2"/>
<organism evidence="2 4">
    <name type="scientific">Rufibacter glacialis</name>
    <dbReference type="NCBI Taxonomy" id="1259555"/>
    <lineage>
        <taxon>Bacteria</taxon>
        <taxon>Pseudomonadati</taxon>
        <taxon>Bacteroidota</taxon>
        <taxon>Cytophagia</taxon>
        <taxon>Cytophagales</taxon>
        <taxon>Hymenobacteraceae</taxon>
        <taxon>Rufibacter</taxon>
    </lineage>
</organism>
<reference evidence="2 4" key="2">
    <citation type="submission" date="2019-09" db="EMBL/GenBank/DDBJ databases">
        <title>A bacterium isolated from glacier soil.</title>
        <authorList>
            <person name="Liu Q."/>
        </authorList>
    </citation>
    <scope>NUCLEOTIDE SEQUENCE [LARGE SCALE GENOMIC DNA]</scope>
    <source>
        <strain evidence="2 4">MDT1-10-3</strain>
    </source>
</reference>
<protein>
    <submittedName>
        <fullName evidence="2">DUF4435 domain-containing protein</fullName>
    </submittedName>
</protein>
<dbReference type="Proteomes" id="UP001570846">
    <property type="component" value="Unassembled WGS sequence"/>
</dbReference>
<dbReference type="Pfam" id="PF14491">
    <property type="entry name" value="DUF4435"/>
    <property type="match status" value="1"/>
</dbReference>